<dbReference type="RefSeq" id="WP_081147207.1">
    <property type="nucleotide sequence ID" value="NZ_LVYD01000043.1"/>
</dbReference>
<feature type="chain" id="PRO_5012754407" description="Beta-lactamase-related domain-containing protein" evidence="1">
    <location>
        <begin position="19"/>
        <end position="186"/>
    </location>
</feature>
<dbReference type="InterPro" id="IPR012338">
    <property type="entry name" value="Beta-lactam/transpept-like"/>
</dbReference>
<gene>
    <name evidence="2" type="ORF">A3860_21650</name>
</gene>
<dbReference type="AlphaFoldDB" id="A0A1V9G0L4"/>
<protein>
    <recommendedName>
        <fullName evidence="4">Beta-lactamase-related domain-containing protein</fullName>
    </recommendedName>
</protein>
<evidence type="ECO:0000313" key="2">
    <source>
        <dbReference type="EMBL" id="OQP64026.1"/>
    </source>
</evidence>
<feature type="signal peptide" evidence="1">
    <location>
        <begin position="1"/>
        <end position="18"/>
    </location>
</feature>
<organism evidence="2 3">
    <name type="scientific">Niastella vici</name>
    <dbReference type="NCBI Taxonomy" id="1703345"/>
    <lineage>
        <taxon>Bacteria</taxon>
        <taxon>Pseudomonadati</taxon>
        <taxon>Bacteroidota</taxon>
        <taxon>Chitinophagia</taxon>
        <taxon>Chitinophagales</taxon>
        <taxon>Chitinophagaceae</taxon>
        <taxon>Niastella</taxon>
    </lineage>
</organism>
<sequence length="186" mass="20773">MKGITLFFCLGLSFSVAAQSARQKKIDSVCNLITKYLNDKAYDSLYQLTGHVFRTRISASSFKRIAEEAYPPLGKVEKTILKGSAGETTWYKMFFPSQTLTLIISLDEQDKLGFFRLRKGKDNGKVASSNPLRTDIDRLVEGIARAYMEQENTVGLSIGIMVDGKEYFYGYGETALGNGRLPPSIR</sequence>
<keyword evidence="1" id="KW-0732">Signal</keyword>
<dbReference type="Gene3D" id="3.40.710.10">
    <property type="entry name" value="DD-peptidase/beta-lactamase superfamily"/>
    <property type="match status" value="1"/>
</dbReference>
<evidence type="ECO:0000256" key="1">
    <source>
        <dbReference type="SAM" id="SignalP"/>
    </source>
</evidence>
<keyword evidence="3" id="KW-1185">Reference proteome</keyword>
<accession>A0A1V9G0L4</accession>
<name>A0A1V9G0L4_9BACT</name>
<proteinExistence type="predicted"/>
<comment type="caution">
    <text evidence="2">The sequence shown here is derived from an EMBL/GenBank/DDBJ whole genome shotgun (WGS) entry which is preliminary data.</text>
</comment>
<dbReference type="STRING" id="1703345.A3860_21650"/>
<evidence type="ECO:0008006" key="4">
    <source>
        <dbReference type="Google" id="ProtNLM"/>
    </source>
</evidence>
<dbReference type="EMBL" id="LVYD01000043">
    <property type="protein sequence ID" value="OQP64026.1"/>
    <property type="molecule type" value="Genomic_DNA"/>
</dbReference>
<reference evidence="2 3" key="1">
    <citation type="submission" date="2016-03" db="EMBL/GenBank/DDBJ databases">
        <title>Niastella vici sp. nov., isolated from farmland soil.</title>
        <authorList>
            <person name="Chen L."/>
            <person name="Wang D."/>
            <person name="Yang S."/>
            <person name="Wang G."/>
        </authorList>
    </citation>
    <scope>NUCLEOTIDE SEQUENCE [LARGE SCALE GENOMIC DNA]</scope>
    <source>
        <strain evidence="2 3">DJ57</strain>
    </source>
</reference>
<dbReference type="Proteomes" id="UP000192796">
    <property type="component" value="Unassembled WGS sequence"/>
</dbReference>
<dbReference type="OrthoDB" id="9793489at2"/>
<evidence type="ECO:0000313" key="3">
    <source>
        <dbReference type="Proteomes" id="UP000192796"/>
    </source>
</evidence>